<accession>A0A1W6SL02</accession>
<name>A0A1W6SL02_9PROT</name>
<protein>
    <submittedName>
        <fullName evidence="2">GNAT family N-acetyltransferase</fullName>
    </submittedName>
</protein>
<organism evidence="2 3">
    <name type="scientific">Nitrosospira lacus</name>
    <dbReference type="NCBI Taxonomy" id="1288494"/>
    <lineage>
        <taxon>Bacteria</taxon>
        <taxon>Pseudomonadati</taxon>
        <taxon>Pseudomonadota</taxon>
        <taxon>Betaproteobacteria</taxon>
        <taxon>Nitrosomonadales</taxon>
        <taxon>Nitrosomonadaceae</taxon>
        <taxon>Nitrosospira</taxon>
    </lineage>
</organism>
<dbReference type="eggNOG" id="COG5653">
    <property type="taxonomic scope" value="Bacteria"/>
</dbReference>
<evidence type="ECO:0000259" key="1">
    <source>
        <dbReference type="Pfam" id="PF13480"/>
    </source>
</evidence>
<proteinExistence type="predicted"/>
<dbReference type="EMBL" id="CP021106">
    <property type="protein sequence ID" value="ARO86475.1"/>
    <property type="molecule type" value="Genomic_DNA"/>
</dbReference>
<sequence>MKQIWHYRQVPIKLQLGDKTLLASRLWLQVREVGLDDETPPVIEPVPPADALQTNSQGFLVRSLRVDGKQPVLRRRDDYLCYVSSQHQRYYIDMRQSFAEYKSKFSSKTRSTLNRKIKRYAEYCGGDIPWKVYKSAGEMPEFFRLARVVSKITYQEKLLDAGLPDSEAFLREMEHLAQQGLVRGFILFHQNQPVSYLYCPISNEILIYAYLGYDPGYMSFSVGTILQWLALEHLFEERSFRFFDFTEGQSEHKKLFATHSIQCANVFFLRSNLRNRFLLHSQSAVNHLSRLAGDKLDQLGLKSKVKKMMRFGI</sequence>
<dbReference type="OrthoDB" id="208468at2"/>
<evidence type="ECO:0000313" key="3">
    <source>
        <dbReference type="Proteomes" id="UP000012179"/>
    </source>
</evidence>
<reference evidence="2 3" key="1">
    <citation type="journal article" date="2015" name="Int. J. Syst. Evol. Microbiol.">
        <title>Nitrosospira lacus sp. nov., a psychrotolerant, ammonia-oxidizing bacterium from sandy lake sediment.</title>
        <authorList>
            <person name="Urakawa H."/>
            <person name="Garcia J.C."/>
            <person name="Nielsen J.L."/>
            <person name="Le V.Q."/>
            <person name="Kozlowski J.A."/>
            <person name="Stein L.Y."/>
            <person name="Lim C.K."/>
            <person name="Pommerening-Roser A."/>
            <person name="Martens-Habbena W."/>
            <person name="Stahl D.A."/>
            <person name="Klotz M.G."/>
        </authorList>
    </citation>
    <scope>NUCLEOTIDE SEQUENCE [LARGE SCALE GENOMIC DNA]</scope>
    <source>
        <strain evidence="2 3">APG3</strain>
    </source>
</reference>
<dbReference type="SUPFAM" id="SSF55729">
    <property type="entry name" value="Acyl-CoA N-acyltransferases (Nat)"/>
    <property type="match status" value="1"/>
</dbReference>
<keyword evidence="2" id="KW-0808">Transferase</keyword>
<dbReference type="KEGG" id="nlc:EBAPG3_001025"/>
<gene>
    <name evidence="2" type="ORF">EBAPG3_001025</name>
</gene>
<dbReference type="Pfam" id="PF13480">
    <property type="entry name" value="Acetyltransf_6"/>
    <property type="match status" value="1"/>
</dbReference>
<evidence type="ECO:0000313" key="2">
    <source>
        <dbReference type="EMBL" id="ARO86475.1"/>
    </source>
</evidence>
<dbReference type="Gene3D" id="3.40.630.30">
    <property type="match status" value="1"/>
</dbReference>
<feature type="domain" description="BioF2-like acetyltransferase" evidence="1">
    <location>
        <begin position="107"/>
        <end position="254"/>
    </location>
</feature>
<dbReference type="GO" id="GO:0016740">
    <property type="term" value="F:transferase activity"/>
    <property type="evidence" value="ECO:0007669"/>
    <property type="project" value="UniProtKB-KW"/>
</dbReference>
<dbReference type="InterPro" id="IPR016181">
    <property type="entry name" value="Acyl_CoA_acyltransferase"/>
</dbReference>
<dbReference type="RefSeq" id="WP_004180793.1">
    <property type="nucleotide sequence ID" value="NZ_CP021106.3"/>
</dbReference>
<dbReference type="Proteomes" id="UP000012179">
    <property type="component" value="Chromosome"/>
</dbReference>
<dbReference type="InterPro" id="IPR038740">
    <property type="entry name" value="BioF2-like_GNAT_dom"/>
</dbReference>
<dbReference type="AlphaFoldDB" id="A0A1W6SL02"/>
<keyword evidence="3" id="KW-1185">Reference proteome</keyword>